<accession>A0ABQ7SKZ2</accession>
<organism evidence="1 2">
    <name type="scientific">Phrynosoma platyrhinos</name>
    <name type="common">Desert horned lizard</name>
    <dbReference type="NCBI Taxonomy" id="52577"/>
    <lineage>
        <taxon>Eukaryota</taxon>
        <taxon>Metazoa</taxon>
        <taxon>Chordata</taxon>
        <taxon>Craniata</taxon>
        <taxon>Vertebrata</taxon>
        <taxon>Euteleostomi</taxon>
        <taxon>Lepidosauria</taxon>
        <taxon>Squamata</taxon>
        <taxon>Bifurcata</taxon>
        <taxon>Unidentata</taxon>
        <taxon>Episquamata</taxon>
        <taxon>Toxicofera</taxon>
        <taxon>Iguania</taxon>
        <taxon>Phrynosomatidae</taxon>
        <taxon>Phrynosomatinae</taxon>
        <taxon>Phrynosoma</taxon>
    </lineage>
</organism>
<dbReference type="EMBL" id="JAIPUX010005289">
    <property type="protein sequence ID" value="KAH0617960.1"/>
    <property type="molecule type" value="Genomic_DNA"/>
</dbReference>
<gene>
    <name evidence="1" type="ORF">JD844_016767</name>
</gene>
<protein>
    <submittedName>
        <fullName evidence="1">Uncharacterized protein</fullName>
    </submittedName>
</protein>
<reference evidence="1 2" key="1">
    <citation type="journal article" date="2022" name="Gigascience">
        <title>A chromosome-level genome assembly and annotation of the desert horned lizard, Phrynosoma platyrhinos, provides insight into chromosomal rearrangements among reptiles.</title>
        <authorList>
            <person name="Koochekian N."/>
            <person name="Ascanio A."/>
            <person name="Farleigh K."/>
            <person name="Card D.C."/>
            <person name="Schield D.R."/>
            <person name="Castoe T.A."/>
            <person name="Jezkova T."/>
        </authorList>
    </citation>
    <scope>NUCLEOTIDE SEQUENCE [LARGE SCALE GENOMIC DNA]</scope>
    <source>
        <strain evidence="1">NK-2021</strain>
    </source>
</reference>
<dbReference type="InterPro" id="IPR029021">
    <property type="entry name" value="Prot-tyrosine_phosphatase-like"/>
</dbReference>
<name>A0ABQ7SKZ2_PHRPL</name>
<sequence>TRHFKESIAFIHECRLRGESCLVHCSESGSKLSMEKALCKTKKKPKVFCRSTKHMQQLSQVLQEGIGMIT</sequence>
<proteinExistence type="predicted"/>
<comment type="caution">
    <text evidence="1">The sequence shown here is derived from an EMBL/GenBank/DDBJ whole genome shotgun (WGS) entry which is preliminary data.</text>
</comment>
<keyword evidence="2" id="KW-1185">Reference proteome</keyword>
<evidence type="ECO:0000313" key="1">
    <source>
        <dbReference type="EMBL" id="KAH0617960.1"/>
    </source>
</evidence>
<feature type="non-terminal residue" evidence="1">
    <location>
        <position position="1"/>
    </location>
</feature>
<dbReference type="SUPFAM" id="SSF52799">
    <property type="entry name" value="(Phosphotyrosine protein) phosphatases II"/>
    <property type="match status" value="1"/>
</dbReference>
<evidence type="ECO:0000313" key="2">
    <source>
        <dbReference type="Proteomes" id="UP000826234"/>
    </source>
</evidence>
<dbReference type="Proteomes" id="UP000826234">
    <property type="component" value="Unassembled WGS sequence"/>
</dbReference>